<accession>A0A3M7SVA9</accession>
<name>A0A3M7SVA9_BRAPC</name>
<comment type="caution">
    <text evidence="1">The sequence shown here is derived from an EMBL/GenBank/DDBJ whole genome shotgun (WGS) entry which is preliminary data.</text>
</comment>
<dbReference type="AlphaFoldDB" id="A0A3M7SVA9"/>
<reference evidence="1 2" key="1">
    <citation type="journal article" date="2018" name="Sci. Rep.">
        <title>Genomic signatures of local adaptation to the degree of environmental predictability in rotifers.</title>
        <authorList>
            <person name="Franch-Gras L."/>
            <person name="Hahn C."/>
            <person name="Garcia-Roger E.M."/>
            <person name="Carmona M.J."/>
            <person name="Serra M."/>
            <person name="Gomez A."/>
        </authorList>
    </citation>
    <scope>NUCLEOTIDE SEQUENCE [LARGE SCALE GENOMIC DNA]</scope>
    <source>
        <strain evidence="1">HYR1</strain>
    </source>
</reference>
<keyword evidence="2" id="KW-1185">Reference proteome</keyword>
<protein>
    <submittedName>
        <fullName evidence="1">Uncharacterized protein</fullName>
    </submittedName>
</protein>
<evidence type="ECO:0000313" key="1">
    <source>
        <dbReference type="EMBL" id="RNA39754.1"/>
    </source>
</evidence>
<gene>
    <name evidence="1" type="ORF">BpHYR1_012043</name>
</gene>
<sequence length="123" mass="14081">MKWMESAISAECTSLKRAQIFIDVDFESHQRIVLRSSSKNNCDSSKSRNADETELSAQVGLLSHRDRYFLFGFRQTRGCRLGPFSSQLSCTDVLLGVKAVRVKIKKKIFFAFFSASECWFKSH</sequence>
<organism evidence="1 2">
    <name type="scientific">Brachionus plicatilis</name>
    <name type="common">Marine rotifer</name>
    <name type="synonym">Brachionus muelleri</name>
    <dbReference type="NCBI Taxonomy" id="10195"/>
    <lineage>
        <taxon>Eukaryota</taxon>
        <taxon>Metazoa</taxon>
        <taxon>Spiralia</taxon>
        <taxon>Gnathifera</taxon>
        <taxon>Rotifera</taxon>
        <taxon>Eurotatoria</taxon>
        <taxon>Monogononta</taxon>
        <taxon>Pseudotrocha</taxon>
        <taxon>Ploima</taxon>
        <taxon>Brachionidae</taxon>
        <taxon>Brachionus</taxon>
    </lineage>
</organism>
<proteinExistence type="predicted"/>
<dbReference type="Proteomes" id="UP000276133">
    <property type="component" value="Unassembled WGS sequence"/>
</dbReference>
<dbReference type="EMBL" id="REGN01000705">
    <property type="protein sequence ID" value="RNA39754.1"/>
    <property type="molecule type" value="Genomic_DNA"/>
</dbReference>
<evidence type="ECO:0000313" key="2">
    <source>
        <dbReference type="Proteomes" id="UP000276133"/>
    </source>
</evidence>